<sequence length="34" mass="3535">VTKSETAPESRGNDSRGSRKEDKGDILTGISGSV</sequence>
<reference evidence="2" key="1">
    <citation type="journal article" date="2019" name="Sci. Rep.">
        <title>Draft genome of Tanacetum cinerariifolium, the natural source of mosquito coil.</title>
        <authorList>
            <person name="Yamashiro T."/>
            <person name="Shiraishi A."/>
            <person name="Satake H."/>
            <person name="Nakayama K."/>
        </authorList>
    </citation>
    <scope>NUCLEOTIDE SEQUENCE</scope>
</reference>
<protein>
    <submittedName>
        <fullName evidence="2">Uncharacterized protein</fullName>
    </submittedName>
</protein>
<evidence type="ECO:0000313" key="2">
    <source>
        <dbReference type="EMBL" id="GFA92219.1"/>
    </source>
</evidence>
<comment type="caution">
    <text evidence="2">The sequence shown here is derived from an EMBL/GenBank/DDBJ whole genome shotgun (WGS) entry which is preliminary data.</text>
</comment>
<evidence type="ECO:0000256" key="1">
    <source>
        <dbReference type="SAM" id="MobiDB-lite"/>
    </source>
</evidence>
<feature type="compositionally biased region" description="Basic and acidic residues" evidence="1">
    <location>
        <begin position="1"/>
        <end position="25"/>
    </location>
</feature>
<organism evidence="2">
    <name type="scientific">Tanacetum cinerariifolium</name>
    <name type="common">Dalmatian daisy</name>
    <name type="synonym">Chrysanthemum cinerariifolium</name>
    <dbReference type="NCBI Taxonomy" id="118510"/>
    <lineage>
        <taxon>Eukaryota</taxon>
        <taxon>Viridiplantae</taxon>
        <taxon>Streptophyta</taxon>
        <taxon>Embryophyta</taxon>
        <taxon>Tracheophyta</taxon>
        <taxon>Spermatophyta</taxon>
        <taxon>Magnoliopsida</taxon>
        <taxon>eudicotyledons</taxon>
        <taxon>Gunneridae</taxon>
        <taxon>Pentapetalae</taxon>
        <taxon>asterids</taxon>
        <taxon>campanulids</taxon>
        <taxon>Asterales</taxon>
        <taxon>Asteraceae</taxon>
        <taxon>Asteroideae</taxon>
        <taxon>Anthemideae</taxon>
        <taxon>Anthemidinae</taxon>
        <taxon>Tanacetum</taxon>
    </lineage>
</organism>
<feature type="region of interest" description="Disordered" evidence="1">
    <location>
        <begin position="1"/>
        <end position="34"/>
    </location>
</feature>
<feature type="non-terminal residue" evidence="2">
    <location>
        <position position="1"/>
    </location>
</feature>
<accession>A0A699KFZ6</accession>
<proteinExistence type="predicted"/>
<gene>
    <name evidence="2" type="ORF">Tci_664191</name>
</gene>
<dbReference type="EMBL" id="BKCJ010514774">
    <property type="protein sequence ID" value="GFA92219.1"/>
    <property type="molecule type" value="Genomic_DNA"/>
</dbReference>
<dbReference type="AlphaFoldDB" id="A0A699KFZ6"/>
<name>A0A699KFZ6_TANCI</name>